<accession>A0AA40SH21</accession>
<dbReference type="CDD" id="cd16961">
    <property type="entry name" value="RMtype1_S_TRD-CR_like"/>
    <property type="match status" value="1"/>
</dbReference>
<feature type="domain" description="Type I restriction modification DNA specificity" evidence="4">
    <location>
        <begin position="13"/>
        <end position="193"/>
    </location>
</feature>
<dbReference type="InterPro" id="IPR052021">
    <property type="entry name" value="Type-I_RS_S_subunit"/>
</dbReference>
<keyword evidence="2" id="KW-0680">Restriction system</keyword>
<evidence type="ECO:0000313" key="5">
    <source>
        <dbReference type="EMBL" id="MBA8946133.1"/>
    </source>
</evidence>
<evidence type="ECO:0000259" key="4">
    <source>
        <dbReference type="Pfam" id="PF01420"/>
    </source>
</evidence>
<dbReference type="Pfam" id="PF01420">
    <property type="entry name" value="Methylase_S"/>
    <property type="match status" value="1"/>
</dbReference>
<dbReference type="Proteomes" id="UP000530412">
    <property type="component" value="Unassembled WGS sequence"/>
</dbReference>
<comment type="similarity">
    <text evidence="1">Belongs to the type-I restriction system S methylase family.</text>
</comment>
<keyword evidence="3" id="KW-0238">DNA-binding</keyword>
<dbReference type="InterPro" id="IPR044946">
    <property type="entry name" value="Restrct_endonuc_typeI_TRD_sf"/>
</dbReference>
<dbReference type="SUPFAM" id="SSF116734">
    <property type="entry name" value="DNA methylase specificity domain"/>
    <property type="match status" value="1"/>
</dbReference>
<evidence type="ECO:0000313" key="6">
    <source>
        <dbReference type="Proteomes" id="UP000530412"/>
    </source>
</evidence>
<evidence type="ECO:0000256" key="2">
    <source>
        <dbReference type="ARBA" id="ARBA00022747"/>
    </source>
</evidence>
<reference evidence="5 6" key="1">
    <citation type="submission" date="2020-08" db="EMBL/GenBank/DDBJ databases">
        <title>Genomic Encyclopedia of Type Strains, Phase III (KMG-III): the genomes of soil and plant-associated and newly described type strains.</title>
        <authorList>
            <person name="Whitman W."/>
        </authorList>
    </citation>
    <scope>NUCLEOTIDE SEQUENCE [LARGE SCALE GENOMIC DNA]</scope>
    <source>
        <strain evidence="5 6">CECT 3271</strain>
    </source>
</reference>
<sequence>MTTTDEFVPPTGWSCNPLRELCASIQAGPVRRAEDQGRTWADGGAPLVLPRDLQGQRILTEEATAVPAISPDRARTLVKYELAEGDILLTRTGTVGRCALVTGEHAGWLFHPNLVRLRLPEARRVSATYLIAYLSATTAQDWVTARTAGSVIPSLSLRTLGELPVLVPPTEEQKSIGATLAALDAKIQAHTEIARVTRDYRSLLADALMTGVLPTEP</sequence>
<gene>
    <name evidence="5" type="ORF">FHS33_004585</name>
</gene>
<dbReference type="InterPro" id="IPR000055">
    <property type="entry name" value="Restrct_endonuc_typeI_TRD"/>
</dbReference>
<organism evidence="5 6">
    <name type="scientific">Streptomyces calvus</name>
    <dbReference type="NCBI Taxonomy" id="67282"/>
    <lineage>
        <taxon>Bacteria</taxon>
        <taxon>Bacillati</taxon>
        <taxon>Actinomycetota</taxon>
        <taxon>Actinomycetes</taxon>
        <taxon>Kitasatosporales</taxon>
        <taxon>Streptomycetaceae</taxon>
        <taxon>Streptomyces</taxon>
    </lineage>
</organism>
<name>A0AA40SH21_9ACTN</name>
<dbReference type="GO" id="GO:0009035">
    <property type="term" value="F:type I site-specific deoxyribonuclease activity"/>
    <property type="evidence" value="ECO:0007669"/>
    <property type="project" value="UniProtKB-EC"/>
</dbReference>
<dbReference type="EMBL" id="JACJIE010000012">
    <property type="protein sequence ID" value="MBA8946133.1"/>
    <property type="molecule type" value="Genomic_DNA"/>
</dbReference>
<dbReference type="PANTHER" id="PTHR30408">
    <property type="entry name" value="TYPE-1 RESTRICTION ENZYME ECOKI SPECIFICITY PROTEIN"/>
    <property type="match status" value="1"/>
</dbReference>
<comment type="caution">
    <text evidence="5">The sequence shown here is derived from an EMBL/GenBank/DDBJ whole genome shotgun (WGS) entry which is preliminary data.</text>
</comment>
<dbReference type="EC" id="3.1.21.3" evidence="5"/>
<dbReference type="AlphaFoldDB" id="A0AA40SH21"/>
<evidence type="ECO:0000256" key="3">
    <source>
        <dbReference type="ARBA" id="ARBA00023125"/>
    </source>
</evidence>
<proteinExistence type="inferred from homology"/>
<keyword evidence="5" id="KW-0378">Hydrolase</keyword>
<dbReference type="GO" id="GO:0009307">
    <property type="term" value="P:DNA restriction-modification system"/>
    <property type="evidence" value="ECO:0007669"/>
    <property type="project" value="UniProtKB-KW"/>
</dbReference>
<dbReference type="GO" id="GO:0003677">
    <property type="term" value="F:DNA binding"/>
    <property type="evidence" value="ECO:0007669"/>
    <property type="project" value="UniProtKB-KW"/>
</dbReference>
<evidence type="ECO:0000256" key="1">
    <source>
        <dbReference type="ARBA" id="ARBA00010923"/>
    </source>
</evidence>
<dbReference type="Gene3D" id="3.90.220.20">
    <property type="entry name" value="DNA methylase specificity domains"/>
    <property type="match status" value="1"/>
</dbReference>
<dbReference type="PANTHER" id="PTHR30408:SF12">
    <property type="entry name" value="TYPE I RESTRICTION ENZYME MJAVIII SPECIFICITY SUBUNIT"/>
    <property type="match status" value="1"/>
</dbReference>
<dbReference type="RefSeq" id="WP_182675096.1">
    <property type="nucleotide sequence ID" value="NZ_BMSU01000004.1"/>
</dbReference>
<protein>
    <submittedName>
        <fullName evidence="5">Type I restriction enzyme S subunit</fullName>
        <ecNumber evidence="5">3.1.21.3</ecNumber>
    </submittedName>
</protein>